<dbReference type="AlphaFoldDB" id="A0A835UTS6"/>
<reference evidence="1 2" key="1">
    <citation type="journal article" date="2020" name="Nat. Food">
        <title>A phased Vanilla planifolia genome enables genetic improvement of flavour and production.</title>
        <authorList>
            <person name="Hasing T."/>
            <person name="Tang H."/>
            <person name="Brym M."/>
            <person name="Khazi F."/>
            <person name="Huang T."/>
            <person name="Chambers A.H."/>
        </authorList>
    </citation>
    <scope>NUCLEOTIDE SEQUENCE [LARGE SCALE GENOMIC DNA]</scope>
    <source>
        <tissue evidence="1">Leaf</tissue>
    </source>
</reference>
<dbReference type="EMBL" id="JADCNL010000007">
    <property type="protein sequence ID" value="KAG0473663.1"/>
    <property type="molecule type" value="Genomic_DNA"/>
</dbReference>
<dbReference type="PANTHER" id="PTHR12725:SF82">
    <property type="entry name" value="HALOACID DEHALOGENASE-LIKE HYDROLASE (HAD) SUPERFAMILY PROTEIN"/>
    <property type="match status" value="1"/>
</dbReference>
<sequence length="121" mass="13203">MAYEDMYLRTRGKVDCLVFDLDDTFIPRELRYSSGGSEEHSYKVHAYKVLSRLGLEDCEGIICFETLNEGSGGLFAAPILCVKSSEFVSGSTRPTGQHRASKSCLGRQACVNIQAGKSIGA</sequence>
<dbReference type="PANTHER" id="PTHR12725">
    <property type="entry name" value="HALOACID DEHALOGENASE-LIKE HYDROLASE"/>
    <property type="match status" value="1"/>
</dbReference>
<evidence type="ECO:0000313" key="1">
    <source>
        <dbReference type="EMBL" id="KAG0473663.1"/>
    </source>
</evidence>
<comment type="caution">
    <text evidence="1">The sequence shown here is derived from an EMBL/GenBank/DDBJ whole genome shotgun (WGS) entry which is preliminary data.</text>
</comment>
<keyword evidence="2" id="KW-1185">Reference proteome</keyword>
<protein>
    <submittedName>
        <fullName evidence="1">Uncharacterized protein</fullName>
    </submittedName>
</protein>
<organism evidence="1 2">
    <name type="scientific">Vanilla planifolia</name>
    <name type="common">Vanilla</name>
    <dbReference type="NCBI Taxonomy" id="51239"/>
    <lineage>
        <taxon>Eukaryota</taxon>
        <taxon>Viridiplantae</taxon>
        <taxon>Streptophyta</taxon>
        <taxon>Embryophyta</taxon>
        <taxon>Tracheophyta</taxon>
        <taxon>Spermatophyta</taxon>
        <taxon>Magnoliopsida</taxon>
        <taxon>Liliopsida</taxon>
        <taxon>Asparagales</taxon>
        <taxon>Orchidaceae</taxon>
        <taxon>Vanilloideae</taxon>
        <taxon>Vanilleae</taxon>
        <taxon>Vanilla</taxon>
    </lineage>
</organism>
<evidence type="ECO:0000313" key="2">
    <source>
        <dbReference type="Proteomes" id="UP000636800"/>
    </source>
</evidence>
<gene>
    <name evidence="1" type="ORF">HPP92_015520</name>
</gene>
<dbReference type="OrthoDB" id="1751804at2759"/>
<dbReference type="Proteomes" id="UP000636800">
    <property type="component" value="Chromosome 7"/>
</dbReference>
<proteinExistence type="predicted"/>
<name>A0A835UTS6_VANPL</name>
<accession>A0A835UTS6</accession>